<reference evidence="2 3" key="1">
    <citation type="submission" date="2016-01" db="EMBL/GenBank/DDBJ databases">
        <title>The new phylogeny of the genus Mycobacterium.</title>
        <authorList>
            <person name="Tarcisio F."/>
            <person name="Conor M."/>
            <person name="Antonella G."/>
            <person name="Elisabetta G."/>
            <person name="Giulia F.S."/>
            <person name="Sara T."/>
            <person name="Anna F."/>
            <person name="Clotilde B."/>
            <person name="Roberto B."/>
            <person name="Veronica D.S."/>
            <person name="Fabio R."/>
            <person name="Monica P."/>
            <person name="Olivier J."/>
            <person name="Enrico T."/>
            <person name="Nicola S."/>
        </authorList>
    </citation>
    <scope>NUCLEOTIDE SEQUENCE [LARGE SCALE GENOMIC DNA]</scope>
    <source>
        <strain evidence="2 3">ATCC 700010</strain>
    </source>
</reference>
<dbReference type="InterPro" id="IPR026954">
    <property type="entry name" value="PknH-like_Extracell"/>
</dbReference>
<accession>A0A1X2FJT2</accession>
<dbReference type="AlphaFoldDB" id="A0A1X2FJT2"/>
<gene>
    <name evidence="2" type="ORF">AWC31_14780</name>
</gene>
<dbReference type="Proteomes" id="UP000193964">
    <property type="component" value="Unassembled WGS sequence"/>
</dbReference>
<keyword evidence="2" id="KW-0808">Transferase</keyword>
<dbReference type="Pfam" id="PF14032">
    <property type="entry name" value="PknH_C"/>
    <property type="match status" value="1"/>
</dbReference>
<proteinExistence type="predicted"/>
<dbReference type="EMBL" id="LQQA01000005">
    <property type="protein sequence ID" value="ORX18588.1"/>
    <property type="molecule type" value="Genomic_DNA"/>
</dbReference>
<comment type="caution">
    <text evidence="2">The sequence shown here is derived from an EMBL/GenBank/DDBJ whole genome shotgun (WGS) entry which is preliminary data.</text>
</comment>
<dbReference type="Gene3D" id="3.40.1000.70">
    <property type="entry name" value="PknH-like extracellular domain"/>
    <property type="match status" value="1"/>
</dbReference>
<dbReference type="GO" id="GO:0016301">
    <property type="term" value="F:kinase activity"/>
    <property type="evidence" value="ECO:0007669"/>
    <property type="project" value="UniProtKB-KW"/>
</dbReference>
<dbReference type="RefSeq" id="WP_085142841.1">
    <property type="nucleotide sequence ID" value="NZ_JACKUA010000023.1"/>
</dbReference>
<sequence>MTTPKPEPEPNAIHAGQLGGILSLGPGSGDVSISTVLDVPYLGKTSEFFGLSNWSSDRPDCGGVLFPSLPQGYDNSGFTDSRTHVYDDAKPGETDSHMMVEQQATAFYTTTAATDFVTKAVEKWGKCANQVVTVNKPKSNKIPHEPYTVSAPAMVDGILTVTTIREDQPDKPWQCQHSLTSRRNVVIDVAICTPTGSTQAPMLARWSADRVPPA</sequence>
<feature type="domain" description="PknH-like extracellular" evidence="1">
    <location>
        <begin position="28"/>
        <end position="210"/>
    </location>
</feature>
<evidence type="ECO:0000313" key="3">
    <source>
        <dbReference type="Proteomes" id="UP000193964"/>
    </source>
</evidence>
<evidence type="ECO:0000313" key="2">
    <source>
        <dbReference type="EMBL" id="ORX18588.1"/>
    </source>
</evidence>
<dbReference type="InterPro" id="IPR038232">
    <property type="entry name" value="PknH-like_Extracell_sf"/>
</dbReference>
<evidence type="ECO:0000259" key="1">
    <source>
        <dbReference type="Pfam" id="PF14032"/>
    </source>
</evidence>
<keyword evidence="2" id="KW-0418">Kinase</keyword>
<protein>
    <submittedName>
        <fullName evidence="2">Histidine kinase</fullName>
    </submittedName>
</protein>
<organism evidence="2 3">
    <name type="scientific">Mycolicibacterium wolinskyi</name>
    <dbReference type="NCBI Taxonomy" id="59750"/>
    <lineage>
        <taxon>Bacteria</taxon>
        <taxon>Bacillati</taxon>
        <taxon>Actinomycetota</taxon>
        <taxon>Actinomycetes</taxon>
        <taxon>Mycobacteriales</taxon>
        <taxon>Mycobacteriaceae</taxon>
        <taxon>Mycolicibacterium</taxon>
    </lineage>
</organism>
<name>A0A1X2FJT2_9MYCO</name>
<dbReference type="OrthoDB" id="4749785at2"/>